<dbReference type="HOGENOM" id="CLU_898597_0_0_1"/>
<dbReference type="GeneID" id="7840269"/>
<dbReference type="RefSeq" id="XP_001030729.1">
    <property type="nucleotide sequence ID" value="XM_001030729.1"/>
</dbReference>
<proteinExistence type="predicted"/>
<evidence type="ECO:0000313" key="1">
    <source>
        <dbReference type="EMBL" id="EAR83066.1"/>
    </source>
</evidence>
<dbReference type="KEGG" id="tet:TTHERM_01026300"/>
<evidence type="ECO:0000313" key="2">
    <source>
        <dbReference type="Proteomes" id="UP000009168"/>
    </source>
</evidence>
<organism evidence="1 2">
    <name type="scientific">Tetrahymena thermophila (strain SB210)</name>
    <dbReference type="NCBI Taxonomy" id="312017"/>
    <lineage>
        <taxon>Eukaryota</taxon>
        <taxon>Sar</taxon>
        <taxon>Alveolata</taxon>
        <taxon>Ciliophora</taxon>
        <taxon>Intramacronucleata</taxon>
        <taxon>Oligohymenophorea</taxon>
        <taxon>Hymenostomatida</taxon>
        <taxon>Tetrahymenina</taxon>
        <taxon>Tetrahymenidae</taxon>
        <taxon>Tetrahymena</taxon>
    </lineage>
</organism>
<dbReference type="Proteomes" id="UP000009168">
    <property type="component" value="Unassembled WGS sequence"/>
</dbReference>
<gene>
    <name evidence="1" type="ORF">TTHERM_01026300</name>
</gene>
<sequence length="310" mass="36055">MKSQLWIANNQKENQSEVRVKNYIEEDSQTFDSIDPTHHEDSIYEALEQTSKDDMFGDKEFYQQGRISGNKYQNLLNNSQLYYKSCFSNHNLDSFDTDFYINNTPLPLSSSYLFSSSSESSSIINEEQSSEEKCLKLVKEPESSQTNQSEQSDSLCQEDCQSQSSKLTMNQLGQKSCEETKNLFILAIPYIISRLNGSSKEKCRWEYASQITGLQVKKLNSLKKFNSLLQEIEEKSERNPEILKTFRHSIVEILEHDYIKYATNQKDYKTQAILLKYLQPIKLITLQKSNTFSSVKYVNKLLEKYQKKAE</sequence>
<reference evidence="2" key="1">
    <citation type="journal article" date="2006" name="PLoS Biol.">
        <title>Macronuclear genome sequence of the ciliate Tetrahymena thermophila, a model eukaryote.</title>
        <authorList>
            <person name="Eisen J.A."/>
            <person name="Coyne R.S."/>
            <person name="Wu M."/>
            <person name="Wu D."/>
            <person name="Thiagarajan M."/>
            <person name="Wortman J.R."/>
            <person name="Badger J.H."/>
            <person name="Ren Q."/>
            <person name="Amedeo P."/>
            <person name="Jones K.M."/>
            <person name="Tallon L.J."/>
            <person name="Delcher A.L."/>
            <person name="Salzberg S.L."/>
            <person name="Silva J.C."/>
            <person name="Haas B.J."/>
            <person name="Majoros W.H."/>
            <person name="Farzad M."/>
            <person name="Carlton J.M."/>
            <person name="Smith R.K. Jr."/>
            <person name="Garg J."/>
            <person name="Pearlman R.E."/>
            <person name="Karrer K.M."/>
            <person name="Sun L."/>
            <person name="Manning G."/>
            <person name="Elde N.C."/>
            <person name="Turkewitz A.P."/>
            <person name="Asai D.J."/>
            <person name="Wilkes D.E."/>
            <person name="Wang Y."/>
            <person name="Cai H."/>
            <person name="Collins K."/>
            <person name="Stewart B.A."/>
            <person name="Lee S.R."/>
            <person name="Wilamowska K."/>
            <person name="Weinberg Z."/>
            <person name="Ruzzo W.L."/>
            <person name="Wloga D."/>
            <person name="Gaertig J."/>
            <person name="Frankel J."/>
            <person name="Tsao C.-C."/>
            <person name="Gorovsky M.A."/>
            <person name="Keeling P.J."/>
            <person name="Waller R.F."/>
            <person name="Patron N.J."/>
            <person name="Cherry J.M."/>
            <person name="Stover N.A."/>
            <person name="Krieger C.J."/>
            <person name="del Toro C."/>
            <person name="Ryder H.F."/>
            <person name="Williamson S.C."/>
            <person name="Barbeau R.A."/>
            <person name="Hamilton E.P."/>
            <person name="Orias E."/>
        </authorList>
    </citation>
    <scope>NUCLEOTIDE SEQUENCE [LARGE SCALE GENOMIC DNA]</scope>
    <source>
        <strain evidence="2">SB210</strain>
    </source>
</reference>
<dbReference type="InParanoid" id="Q22CP9"/>
<dbReference type="EMBL" id="GG662823">
    <property type="protein sequence ID" value="EAR83066.1"/>
    <property type="molecule type" value="Genomic_DNA"/>
</dbReference>
<accession>Q22CP9</accession>
<dbReference type="AlphaFoldDB" id="Q22CP9"/>
<keyword evidence="2" id="KW-1185">Reference proteome</keyword>
<protein>
    <submittedName>
        <fullName evidence="1">Uncharacterized protein</fullName>
    </submittedName>
</protein>
<name>Q22CP9_TETTS</name>